<dbReference type="NCBIfam" id="TIGR01934">
    <property type="entry name" value="MenG_MenH_UbiE"/>
    <property type="match status" value="1"/>
</dbReference>
<dbReference type="EC" id="2.1.1.201" evidence="6"/>
<dbReference type="InterPro" id="IPR029063">
    <property type="entry name" value="SAM-dependent_MTases_sf"/>
</dbReference>
<dbReference type="PROSITE" id="PS51608">
    <property type="entry name" value="SAM_MT_UBIE"/>
    <property type="match status" value="1"/>
</dbReference>
<dbReference type="InterPro" id="IPR004033">
    <property type="entry name" value="UbiE/COQ5_MeTrFase"/>
</dbReference>
<comment type="catalytic activity">
    <reaction evidence="6">
        <text>a 2-methoxy-6-(all-trans-polyprenyl)benzene-1,4-diol + S-adenosyl-L-methionine = a 5-methoxy-2-methyl-3-(all-trans-polyprenyl)benzene-1,4-diol + S-adenosyl-L-homocysteine + H(+)</text>
        <dbReference type="Rhea" id="RHEA:28286"/>
        <dbReference type="Rhea" id="RHEA-COMP:10858"/>
        <dbReference type="Rhea" id="RHEA-COMP:10859"/>
        <dbReference type="ChEBI" id="CHEBI:15378"/>
        <dbReference type="ChEBI" id="CHEBI:57856"/>
        <dbReference type="ChEBI" id="CHEBI:59789"/>
        <dbReference type="ChEBI" id="CHEBI:84166"/>
        <dbReference type="ChEBI" id="CHEBI:84167"/>
        <dbReference type="EC" id="2.1.1.201"/>
    </reaction>
</comment>
<dbReference type="SUPFAM" id="SSF53335">
    <property type="entry name" value="S-adenosyl-L-methionine-dependent methyltransferases"/>
    <property type="match status" value="1"/>
</dbReference>
<dbReference type="Proteomes" id="UP000680714">
    <property type="component" value="Unassembled WGS sequence"/>
</dbReference>
<evidence type="ECO:0000256" key="5">
    <source>
        <dbReference type="ARBA" id="ARBA00022691"/>
    </source>
</evidence>
<dbReference type="InterPro" id="IPR023576">
    <property type="entry name" value="UbiE/COQ5_MeTrFase_CS"/>
</dbReference>
<evidence type="ECO:0000256" key="2">
    <source>
        <dbReference type="ARBA" id="ARBA00022603"/>
    </source>
</evidence>
<feature type="binding site" evidence="6">
    <location>
        <position position="72"/>
    </location>
    <ligand>
        <name>S-adenosyl-L-methionine</name>
        <dbReference type="ChEBI" id="CHEBI:59789"/>
    </ligand>
</feature>
<evidence type="ECO:0000256" key="6">
    <source>
        <dbReference type="HAMAP-Rule" id="MF_01813"/>
    </source>
</evidence>
<comment type="similarity">
    <text evidence="6">Belongs to the class I-like SAM-binding methyltransferase superfamily. MenG/UbiE family.</text>
</comment>
<sequence length="240" mass="26289">MTDPLSGSFGRDTVSAAERERRIRSVFQAVAGRYDLMNDIMSMGIHRLWKRSLAARAAPRPGEFIVDLAGGTGDVARLLAAPDRQVVVCDPSPAMMAVGRGRCPDGIDFVDGTAEAMPFATDSVDCLTISFGLRNVTSLGAALAEIHRVLKPGGRFLCLEFSRPWALIRPSYDAWSRWVIPRLGAWVAGEPAAYEYLIESIRRFPDQRELAQAMRDGGFTEVGWRNYSGGIACLHRGTKA</sequence>
<evidence type="ECO:0000313" key="8">
    <source>
        <dbReference type="Proteomes" id="UP000680714"/>
    </source>
</evidence>
<keyword evidence="3 6" id="KW-0808">Transferase</keyword>
<comment type="catalytic activity">
    <reaction evidence="6">
        <text>a 2-demethylmenaquinol + S-adenosyl-L-methionine = a menaquinol + S-adenosyl-L-homocysteine + H(+)</text>
        <dbReference type="Rhea" id="RHEA:42640"/>
        <dbReference type="Rhea" id="RHEA-COMP:9539"/>
        <dbReference type="Rhea" id="RHEA-COMP:9563"/>
        <dbReference type="ChEBI" id="CHEBI:15378"/>
        <dbReference type="ChEBI" id="CHEBI:18151"/>
        <dbReference type="ChEBI" id="CHEBI:55437"/>
        <dbReference type="ChEBI" id="CHEBI:57856"/>
        <dbReference type="ChEBI" id="CHEBI:59789"/>
        <dbReference type="EC" id="2.1.1.163"/>
    </reaction>
</comment>
<dbReference type="PANTHER" id="PTHR43591">
    <property type="entry name" value="METHYLTRANSFERASE"/>
    <property type="match status" value="1"/>
</dbReference>
<comment type="function">
    <text evidence="6">Methyltransferase required for the conversion of demethylmenaquinol (DMKH2) to menaquinol (MKH2) and the conversion of 2-polyprenyl-6-methoxy-1,4-benzoquinol (DDMQH2) to 2-polyprenyl-3-methyl-6-methoxy-1,4-benzoquinol (DMQH2).</text>
</comment>
<comment type="pathway">
    <text evidence="6">Cofactor biosynthesis; ubiquinone biosynthesis.</text>
</comment>
<feature type="binding site" evidence="6">
    <location>
        <position position="90"/>
    </location>
    <ligand>
        <name>S-adenosyl-L-methionine</name>
        <dbReference type="ChEBI" id="CHEBI:59789"/>
    </ligand>
</feature>
<keyword evidence="1 6" id="KW-0474">Menaquinone biosynthesis</keyword>
<feature type="binding site" evidence="6">
    <location>
        <position position="130"/>
    </location>
    <ligand>
        <name>S-adenosyl-L-methionine</name>
        <dbReference type="ChEBI" id="CHEBI:59789"/>
    </ligand>
</feature>
<dbReference type="HAMAP" id="MF_01813">
    <property type="entry name" value="MenG_UbiE_methyltr"/>
    <property type="match status" value="1"/>
</dbReference>
<dbReference type="EMBL" id="JAGTUF010000005">
    <property type="protein sequence ID" value="MBR9971644.1"/>
    <property type="molecule type" value="Genomic_DNA"/>
</dbReference>
<keyword evidence="4 6" id="KW-0831">Ubiquinone biosynthesis</keyword>
<name>A0ABS5IBF2_9PROT</name>
<keyword evidence="2 6" id="KW-0489">Methyltransferase</keyword>
<dbReference type="CDD" id="cd02440">
    <property type="entry name" value="AdoMet_MTases"/>
    <property type="match status" value="1"/>
</dbReference>
<evidence type="ECO:0000256" key="1">
    <source>
        <dbReference type="ARBA" id="ARBA00022428"/>
    </source>
</evidence>
<reference evidence="7 8" key="1">
    <citation type="submission" date="2021-04" db="EMBL/GenBank/DDBJ databases">
        <title>Magnetospirillum sulfuroxidans sp. nov., a facultative chemolithoautotrophic sulfur-oxidizing alphaproteobacterium isolated from freshwater sediment and proposals for Paramagetospirillum gen. nov., and Magnetospirillaceae fam. nov.</title>
        <authorList>
            <person name="Koziaeva V."/>
            <person name="Geelhoed J.S."/>
            <person name="Sorokin D.Y."/>
            <person name="Grouzdev D.S."/>
        </authorList>
    </citation>
    <scope>NUCLEOTIDE SEQUENCE [LARGE SCALE GENOMIC DNA]</scope>
    <source>
        <strain evidence="7 8">J10</strain>
    </source>
</reference>
<dbReference type="PROSITE" id="PS01184">
    <property type="entry name" value="UBIE_2"/>
    <property type="match status" value="1"/>
</dbReference>
<evidence type="ECO:0000256" key="3">
    <source>
        <dbReference type="ARBA" id="ARBA00022679"/>
    </source>
</evidence>
<accession>A0ABS5IBF2</accession>
<keyword evidence="8" id="KW-1185">Reference proteome</keyword>
<dbReference type="GO" id="GO:0008168">
    <property type="term" value="F:methyltransferase activity"/>
    <property type="evidence" value="ECO:0007669"/>
    <property type="project" value="UniProtKB-KW"/>
</dbReference>
<evidence type="ECO:0000313" key="7">
    <source>
        <dbReference type="EMBL" id="MBR9971644.1"/>
    </source>
</evidence>
<dbReference type="GO" id="GO:0032259">
    <property type="term" value="P:methylation"/>
    <property type="evidence" value="ECO:0007669"/>
    <property type="project" value="UniProtKB-KW"/>
</dbReference>
<comment type="caution">
    <text evidence="7">The sequence shown here is derived from an EMBL/GenBank/DDBJ whole genome shotgun (WGS) entry which is preliminary data.</text>
</comment>
<organism evidence="7 8">
    <name type="scientific">Magnetospirillum sulfuroxidans</name>
    <dbReference type="NCBI Taxonomy" id="611300"/>
    <lineage>
        <taxon>Bacteria</taxon>
        <taxon>Pseudomonadati</taxon>
        <taxon>Pseudomonadota</taxon>
        <taxon>Alphaproteobacteria</taxon>
        <taxon>Rhodospirillales</taxon>
        <taxon>Rhodospirillaceae</taxon>
        <taxon>Magnetospirillum</taxon>
    </lineage>
</organism>
<dbReference type="EC" id="2.1.1.163" evidence="6"/>
<gene>
    <name evidence="6" type="primary">ubiE</name>
    <name evidence="7" type="ORF">KEC16_07950</name>
</gene>
<dbReference type="PANTHER" id="PTHR43591:SF24">
    <property type="entry name" value="2-METHOXY-6-POLYPRENYL-1,4-BENZOQUINOL METHYLASE, MITOCHONDRIAL"/>
    <property type="match status" value="1"/>
</dbReference>
<comment type="pathway">
    <text evidence="6">Quinol/quinone metabolism; menaquinone biosynthesis; menaquinol from 1,4-dihydroxy-2-naphthoate: step 2/2.</text>
</comment>
<evidence type="ECO:0000256" key="4">
    <source>
        <dbReference type="ARBA" id="ARBA00022688"/>
    </source>
</evidence>
<keyword evidence="5 6" id="KW-0949">S-adenosyl-L-methionine</keyword>
<protein>
    <recommendedName>
        <fullName evidence="6">Ubiquinone/menaquinone biosynthesis C-methyltransferase UbiE</fullName>
        <ecNumber evidence="6">2.1.1.163</ecNumber>
        <ecNumber evidence="6">2.1.1.201</ecNumber>
    </recommendedName>
    <alternativeName>
        <fullName evidence="6">2-methoxy-6-polyprenyl-1,4-benzoquinol methylase</fullName>
    </alternativeName>
    <alternativeName>
        <fullName evidence="6">Demethylmenaquinone methyltransferase</fullName>
    </alternativeName>
</protein>
<proteinExistence type="inferred from homology"/>
<comment type="caution">
    <text evidence="6">Lacks conserved residue(s) required for the propagation of feature annotation.</text>
</comment>
<dbReference type="Gene3D" id="3.40.50.150">
    <property type="entry name" value="Vaccinia Virus protein VP39"/>
    <property type="match status" value="1"/>
</dbReference>
<dbReference type="Pfam" id="PF01209">
    <property type="entry name" value="Ubie_methyltran"/>
    <property type="match status" value="1"/>
</dbReference>
<dbReference type="RefSeq" id="WP_211547614.1">
    <property type="nucleotide sequence ID" value="NZ_JAGTUF010000005.1"/>
</dbReference>
<dbReference type="PROSITE" id="PS01183">
    <property type="entry name" value="UBIE_1"/>
    <property type="match status" value="1"/>
</dbReference>